<comment type="caution">
    <text evidence="4">The sequence shown here is derived from an EMBL/GenBank/DDBJ whole genome shotgun (WGS) entry which is preliminary data.</text>
</comment>
<dbReference type="Proteomes" id="UP000242015">
    <property type="component" value="Unassembled WGS sequence"/>
</dbReference>
<evidence type="ECO:0008006" key="6">
    <source>
        <dbReference type="Google" id="ProtNLM"/>
    </source>
</evidence>
<dbReference type="GO" id="GO:0016757">
    <property type="term" value="F:glycosyltransferase activity"/>
    <property type="evidence" value="ECO:0007669"/>
    <property type="project" value="InterPro"/>
</dbReference>
<evidence type="ECO:0000259" key="3">
    <source>
        <dbReference type="Pfam" id="PF13439"/>
    </source>
</evidence>
<dbReference type="Gene3D" id="3.40.50.2000">
    <property type="entry name" value="Glycogen Phosphorylase B"/>
    <property type="match status" value="2"/>
</dbReference>
<dbReference type="InterPro" id="IPR028098">
    <property type="entry name" value="Glyco_trans_4-like_N"/>
</dbReference>
<name>A0A2R6CF40_9ARCH</name>
<evidence type="ECO:0000259" key="2">
    <source>
        <dbReference type="Pfam" id="PF00534"/>
    </source>
</evidence>
<dbReference type="Pfam" id="PF13439">
    <property type="entry name" value="Glyco_transf_4"/>
    <property type="match status" value="1"/>
</dbReference>
<dbReference type="InterPro" id="IPR001296">
    <property type="entry name" value="Glyco_trans_1"/>
</dbReference>
<dbReference type="AlphaFoldDB" id="A0A2R6CF40"/>
<evidence type="ECO:0000313" key="5">
    <source>
        <dbReference type="Proteomes" id="UP000242015"/>
    </source>
</evidence>
<dbReference type="Pfam" id="PF00534">
    <property type="entry name" value="Glycos_transf_1"/>
    <property type="match status" value="1"/>
</dbReference>
<sequence>MNICFFLPSSPKGGFNPKLGGGSELALYYLTTQLAKMGVEVHVVIDGEEKSVQTLEGVNVHTQPIPNNPLGAYTSAKSALSSVCTDTGVDVLVGFELSVEWAKATVADALISVAHSGGLKLVYYVGNHYPWLIPKSESNPWLLWRSLKRVVRSAHTLLAASSIMGRAVAREAGVDPARVGIVPFGVPLEEYAPDAHDQRSQRSGVLFVGRIIPHKGLRELVEAARIIGGRGHSLHYTAVGPRGDLWEDYPGSHYRELSGLVELYHLGESFKFTGSLPREEVVRLMRTSRVFAFPSHAEGFGVALIQAMAAGAVPVVYEIEPLTEIVGEAGVYAKLGDPESLAEAIIRAYDDHTLPTLVRQRIQNYSIERVAAQFMKAVEAPEERATPPAGT</sequence>
<keyword evidence="1" id="KW-0808">Transferase</keyword>
<reference evidence="4 5" key="1">
    <citation type="submission" date="2017-04" db="EMBL/GenBank/DDBJ databases">
        <title>Novel microbial lineages endemic to geothermal iron-oxide mats fill important gaps in the evolutionary history of Archaea.</title>
        <authorList>
            <person name="Jay Z.J."/>
            <person name="Beam J.P."/>
            <person name="Dlakic M."/>
            <person name="Rusch D.B."/>
            <person name="Kozubal M.A."/>
            <person name="Inskeep W.P."/>
        </authorList>
    </citation>
    <scope>NUCLEOTIDE SEQUENCE [LARGE SCALE GENOMIC DNA]</scope>
    <source>
        <strain evidence="4">BE_D</strain>
    </source>
</reference>
<protein>
    <recommendedName>
        <fullName evidence="6">Glycosyl transferase family 1 domain-containing protein</fullName>
    </recommendedName>
</protein>
<gene>
    <name evidence="4" type="ORF">B9Q04_00580</name>
</gene>
<dbReference type="PANTHER" id="PTHR46401">
    <property type="entry name" value="GLYCOSYLTRANSFERASE WBBK-RELATED"/>
    <property type="match status" value="1"/>
</dbReference>
<feature type="domain" description="Glycosyl transferase family 1" evidence="2">
    <location>
        <begin position="201"/>
        <end position="361"/>
    </location>
</feature>
<organism evidence="4 5">
    <name type="scientific">Candidatus Marsarchaeota G2 archaeon BE_D</name>
    <dbReference type="NCBI Taxonomy" id="1978158"/>
    <lineage>
        <taxon>Archaea</taxon>
        <taxon>Candidatus Marsarchaeota</taxon>
        <taxon>Candidatus Marsarchaeota group 2</taxon>
    </lineage>
</organism>
<evidence type="ECO:0000313" key="4">
    <source>
        <dbReference type="EMBL" id="PSO09400.1"/>
    </source>
</evidence>
<evidence type="ECO:0000256" key="1">
    <source>
        <dbReference type="ARBA" id="ARBA00022679"/>
    </source>
</evidence>
<dbReference type="PANTHER" id="PTHR46401:SF2">
    <property type="entry name" value="GLYCOSYLTRANSFERASE WBBK-RELATED"/>
    <property type="match status" value="1"/>
</dbReference>
<dbReference type="CDD" id="cd03801">
    <property type="entry name" value="GT4_PimA-like"/>
    <property type="match status" value="1"/>
</dbReference>
<proteinExistence type="predicted"/>
<dbReference type="EMBL" id="NEXF01000005">
    <property type="protein sequence ID" value="PSO09400.1"/>
    <property type="molecule type" value="Genomic_DNA"/>
</dbReference>
<dbReference type="SUPFAM" id="SSF53756">
    <property type="entry name" value="UDP-Glycosyltransferase/glycogen phosphorylase"/>
    <property type="match status" value="1"/>
</dbReference>
<accession>A0A2R6CF40</accession>
<feature type="domain" description="Glycosyltransferase subfamily 4-like N-terminal" evidence="3">
    <location>
        <begin position="21"/>
        <end position="189"/>
    </location>
</feature>